<dbReference type="GeneID" id="24920758"/>
<feature type="transmembrane region" description="Helical" evidence="1">
    <location>
        <begin position="6"/>
        <end position="34"/>
    </location>
</feature>
<keyword evidence="1" id="KW-0812">Transmembrane</keyword>
<dbReference type="AlphaFoldDB" id="D8M730"/>
<keyword evidence="1" id="KW-1133">Transmembrane helix</keyword>
<dbReference type="SUPFAM" id="SSF53300">
    <property type="entry name" value="vWA-like"/>
    <property type="match status" value="1"/>
</dbReference>
<protein>
    <recommendedName>
        <fullName evidence="2">Copine C-terminal domain-containing protein</fullName>
    </recommendedName>
</protein>
<dbReference type="PANTHER" id="PTHR10857:SF106">
    <property type="entry name" value="C2 DOMAIN-CONTAINING PROTEIN"/>
    <property type="match status" value="1"/>
</dbReference>
<proteinExistence type="predicted"/>
<dbReference type="OrthoDB" id="5855668at2759"/>
<dbReference type="GO" id="GO:0005544">
    <property type="term" value="F:calcium-dependent phospholipid binding"/>
    <property type="evidence" value="ECO:0007669"/>
    <property type="project" value="InterPro"/>
</dbReference>
<dbReference type="PANTHER" id="PTHR10857">
    <property type="entry name" value="COPINE"/>
    <property type="match status" value="1"/>
</dbReference>
<evidence type="ECO:0000259" key="2">
    <source>
        <dbReference type="Pfam" id="PF07002"/>
    </source>
</evidence>
<feature type="domain" description="Copine C-terminal" evidence="2">
    <location>
        <begin position="187"/>
        <end position="403"/>
    </location>
</feature>
<name>D8M730_BLAHO</name>
<dbReference type="InterPro" id="IPR036465">
    <property type="entry name" value="vWFA_dom_sf"/>
</dbReference>
<accession>D8M730</accession>
<dbReference type="RefSeq" id="XP_012897917.1">
    <property type="nucleotide sequence ID" value="XM_013042463.1"/>
</dbReference>
<sequence length="418" mass="46371">MDGWVGGWFAHLLVCLLVCLLAHLLICSFAHLLIHRFIELPQFLHPDDVESNGSILIYRSEVLPDNRWAPFEIGVSLFCNNDFSRPIIISVYQYAKNGKHVLQGSTRTNTSDFCKSTNLQLQLCNGASNGSIYVSQAACITQPSFLQFVKSGLDLNFMVAIDFTASNGSYDAVGTLHYYNTESFRRGNLNSYEKAITLVGNVLEYYDTDKKFPTYGFGACIDQSTTTSHCFALNRNEDDPEVDGIRGILDAYHAIIPQIRFKGPTLFSNVLKKAIQCVLLAALTRRNAVDIQEEKSKYLVLLIITDGCIDDFDSTTQLIVDGADYPLSILIVGVGSANFEKMDVLDGNDKRLSYGGKVASRDIVKFVALNAIKDRTPQEIAKTLLEEIPRQVVDYMKANGITPELIADLKSKETASTV</sequence>
<evidence type="ECO:0000256" key="1">
    <source>
        <dbReference type="SAM" id="Phobius"/>
    </source>
</evidence>
<dbReference type="OMA" id="STRYREM"/>
<dbReference type="EMBL" id="FN668672">
    <property type="protein sequence ID" value="CBK23869.2"/>
    <property type="molecule type" value="Genomic_DNA"/>
</dbReference>
<evidence type="ECO:0000313" key="4">
    <source>
        <dbReference type="Proteomes" id="UP000008312"/>
    </source>
</evidence>
<dbReference type="InterPro" id="IPR045052">
    <property type="entry name" value="Copine"/>
</dbReference>
<keyword evidence="4" id="KW-1185">Reference proteome</keyword>
<dbReference type="GO" id="GO:0005886">
    <property type="term" value="C:plasma membrane"/>
    <property type="evidence" value="ECO:0007669"/>
    <property type="project" value="TreeGrafter"/>
</dbReference>
<dbReference type="GO" id="GO:0071277">
    <property type="term" value="P:cellular response to calcium ion"/>
    <property type="evidence" value="ECO:0007669"/>
    <property type="project" value="TreeGrafter"/>
</dbReference>
<evidence type="ECO:0000313" key="3">
    <source>
        <dbReference type="EMBL" id="CBK23869.2"/>
    </source>
</evidence>
<keyword evidence="1" id="KW-0472">Membrane</keyword>
<dbReference type="InParanoid" id="D8M730"/>
<dbReference type="InterPro" id="IPR010734">
    <property type="entry name" value="Copine_C"/>
</dbReference>
<dbReference type="Pfam" id="PF07002">
    <property type="entry name" value="Copine"/>
    <property type="match status" value="1"/>
</dbReference>
<gene>
    <name evidence="3" type="ORF">GSBLH_T00003681001</name>
</gene>
<reference evidence="3" key="1">
    <citation type="submission" date="2010-02" db="EMBL/GenBank/DDBJ databases">
        <title>Sequencing and annotation of the Blastocystis hominis genome.</title>
        <authorList>
            <person name="Wincker P."/>
        </authorList>
    </citation>
    <scope>NUCLEOTIDE SEQUENCE</scope>
    <source>
        <strain evidence="3">Singapore isolate B</strain>
    </source>
</reference>
<organism evidence="3">
    <name type="scientific">Blastocystis hominis</name>
    <dbReference type="NCBI Taxonomy" id="12968"/>
    <lineage>
        <taxon>Eukaryota</taxon>
        <taxon>Sar</taxon>
        <taxon>Stramenopiles</taxon>
        <taxon>Bigyra</taxon>
        <taxon>Opalozoa</taxon>
        <taxon>Opalinata</taxon>
        <taxon>Blastocystidae</taxon>
        <taxon>Blastocystis</taxon>
    </lineage>
</organism>
<dbReference type="Proteomes" id="UP000008312">
    <property type="component" value="Unassembled WGS sequence"/>
</dbReference>